<reference evidence="1" key="1">
    <citation type="submission" date="2022-03" db="EMBL/GenBank/DDBJ databases">
        <authorList>
            <person name="Alioto T."/>
            <person name="Alioto T."/>
            <person name="Gomez Garrido J."/>
        </authorList>
    </citation>
    <scope>NUCLEOTIDE SEQUENCE</scope>
</reference>
<dbReference type="Proteomes" id="UP001295444">
    <property type="component" value="Chromosome 02"/>
</dbReference>
<gene>
    <name evidence="1" type="ORF">PECUL_23A026877</name>
</gene>
<name>A0AAD1RD80_PELCU</name>
<keyword evidence="2" id="KW-1185">Reference proteome</keyword>
<dbReference type="EMBL" id="OW240913">
    <property type="protein sequence ID" value="CAH2249336.1"/>
    <property type="molecule type" value="Genomic_DNA"/>
</dbReference>
<accession>A0AAD1RD80</accession>
<feature type="non-terminal residue" evidence="1">
    <location>
        <position position="1"/>
    </location>
</feature>
<dbReference type="AlphaFoldDB" id="A0AAD1RD80"/>
<evidence type="ECO:0000313" key="2">
    <source>
        <dbReference type="Proteomes" id="UP001295444"/>
    </source>
</evidence>
<evidence type="ECO:0000313" key="1">
    <source>
        <dbReference type="EMBL" id="CAH2249336.1"/>
    </source>
</evidence>
<protein>
    <submittedName>
        <fullName evidence="1">Uncharacterized protein</fullName>
    </submittedName>
</protein>
<sequence>QWKLFCKIGRKDWLLCAYPPFAMLPKGARCPGAELVLLTPFGGTHGSLNYWRWRWMFPGGPSRSASITVRTLLSSPPGRFSASDGLADFGGPWQVLGVLNAARHLLSVGWAPRNQRLYWSAWRAWAGWCLARDVDLDSAPVMAIL</sequence>
<organism evidence="1 2">
    <name type="scientific">Pelobates cultripes</name>
    <name type="common">Western spadefoot toad</name>
    <dbReference type="NCBI Taxonomy" id="61616"/>
    <lineage>
        <taxon>Eukaryota</taxon>
        <taxon>Metazoa</taxon>
        <taxon>Chordata</taxon>
        <taxon>Craniata</taxon>
        <taxon>Vertebrata</taxon>
        <taxon>Euteleostomi</taxon>
        <taxon>Amphibia</taxon>
        <taxon>Batrachia</taxon>
        <taxon>Anura</taxon>
        <taxon>Pelobatoidea</taxon>
        <taxon>Pelobatidae</taxon>
        <taxon>Pelobates</taxon>
    </lineage>
</organism>
<proteinExistence type="predicted"/>